<dbReference type="PANTHER" id="PTHR42110:SF1">
    <property type="entry name" value="L-ASPARAGINASE, PUTATIVE (AFU_ORTHOLOGUE AFUA_3G11890)-RELATED"/>
    <property type="match status" value="1"/>
</dbReference>
<comment type="caution">
    <text evidence="1">The sequence shown here is derived from an EMBL/GenBank/DDBJ whole genome shotgun (WGS) entry which is preliminary data.</text>
</comment>
<reference evidence="1 2" key="1">
    <citation type="submission" date="2023-10" db="EMBL/GenBank/DDBJ databases">
        <title>Noviherbaspirillum sp. CPCC 100848 genome assembly.</title>
        <authorList>
            <person name="Li X.Y."/>
            <person name="Fang X.M."/>
        </authorList>
    </citation>
    <scope>NUCLEOTIDE SEQUENCE [LARGE SCALE GENOMIC DNA]</scope>
    <source>
        <strain evidence="1 2">CPCC 100848</strain>
    </source>
</reference>
<gene>
    <name evidence="1" type="ORF">RY831_07935</name>
</gene>
<sequence length="338" mass="36046">MALAPIVPLVEATRGGHTESIHYGAVAVVNARGKLLYHAGDADFPTFTRSTIKPFQSLPLLQGGGHERFGFDARELALLCASHSGEAMHTETVERMLRKAGCDEHHLRCGCHVPIFYPTHDKMPEAGTSFNQLHNNCSGKHAGFLAWCIQHGAPLDSYVEPAHPLQQAVRQSLAEVAGLAPDAMPTGIDGCSAPNFALPLSRLALSYARLAQGGRDPVYGSLMEELFQAMTMHPELVSGTGRSDLAFMRTVPGDWVAKIGAEAVQAIGIRSMGIGIAIKIADGNTRALVPAAITALKQIGALGAVENTPLAPWANPQIDNFRGMHTGDLRAVFSLAKH</sequence>
<keyword evidence="2" id="KW-1185">Reference proteome</keyword>
<name>A0ABU6J604_9BURK</name>
<dbReference type="Proteomes" id="UP001352263">
    <property type="component" value="Unassembled WGS sequence"/>
</dbReference>
<dbReference type="Pfam" id="PF06089">
    <property type="entry name" value="Asparaginase_II"/>
    <property type="match status" value="1"/>
</dbReference>
<dbReference type="EMBL" id="JAWIIV010000005">
    <property type="protein sequence ID" value="MEC4719074.1"/>
    <property type="molecule type" value="Genomic_DNA"/>
</dbReference>
<protein>
    <submittedName>
        <fullName evidence="1">Asparaginase</fullName>
    </submittedName>
</protein>
<dbReference type="RefSeq" id="WP_326505798.1">
    <property type="nucleotide sequence ID" value="NZ_JAWIIV010000005.1"/>
</dbReference>
<evidence type="ECO:0000313" key="1">
    <source>
        <dbReference type="EMBL" id="MEC4719074.1"/>
    </source>
</evidence>
<evidence type="ECO:0000313" key="2">
    <source>
        <dbReference type="Proteomes" id="UP001352263"/>
    </source>
</evidence>
<dbReference type="InterPro" id="IPR010349">
    <property type="entry name" value="Asparaginase_II"/>
</dbReference>
<dbReference type="PANTHER" id="PTHR42110">
    <property type="entry name" value="L-ASPARAGINASE, PUTATIVE (AFU_ORTHOLOGUE AFUA_3G11890)-RELATED"/>
    <property type="match status" value="1"/>
</dbReference>
<organism evidence="1 2">
    <name type="scientific">Noviherbaspirillum album</name>
    <dbReference type="NCBI Taxonomy" id="3080276"/>
    <lineage>
        <taxon>Bacteria</taxon>
        <taxon>Pseudomonadati</taxon>
        <taxon>Pseudomonadota</taxon>
        <taxon>Betaproteobacteria</taxon>
        <taxon>Burkholderiales</taxon>
        <taxon>Oxalobacteraceae</taxon>
        <taxon>Noviherbaspirillum</taxon>
    </lineage>
</organism>
<proteinExistence type="predicted"/>
<accession>A0ABU6J604</accession>